<sequence>MIVHCWNVRRLNSPLKQHEVAGLMKSKKLDVCGLLETKLSLAKVACIHKLRLKTWQFVSNVEATAYARIVVFWNPETVKVEKLHFFAQGIHIMVTSLVHQFCFTTTFVYGFDTITARRALWEDFRRWGMKSPWLLLGDFNSILTQEEKHNGELVSTYEIADFRKCCSDLRIADLNLTGSHFIWTNVLRNHLSALVLGYLWVAHVYLYKKLKHLKGGLKTLTNLHFSHISERVARAGKELDDSQLLLQNDRDNDHLLALEKQQRLNLVNLKSAEKMFFGQTLKCTFFKDYDKGTRFINSLMSQ</sequence>
<dbReference type="PANTHER" id="PTHR35218:SF7">
    <property type="entry name" value="ENDONUCLEASE_EXONUCLEASE_PHOSPHATASE"/>
    <property type="match status" value="1"/>
</dbReference>
<gene>
    <name evidence="1" type="ORF">D5086_0000053070</name>
</gene>
<reference evidence="1" key="1">
    <citation type="submission" date="2018-10" db="EMBL/GenBank/DDBJ databases">
        <title>Population genomic analysis revealed the cold adaptation of white poplar.</title>
        <authorList>
            <person name="Liu Y.-J."/>
        </authorList>
    </citation>
    <scope>NUCLEOTIDE SEQUENCE [LARGE SCALE GENOMIC DNA]</scope>
    <source>
        <strain evidence="1">PAL-ZL1</strain>
    </source>
</reference>
<organism evidence="1">
    <name type="scientific">Populus alba</name>
    <name type="common">White poplar</name>
    <dbReference type="NCBI Taxonomy" id="43335"/>
    <lineage>
        <taxon>Eukaryota</taxon>
        <taxon>Viridiplantae</taxon>
        <taxon>Streptophyta</taxon>
        <taxon>Embryophyta</taxon>
        <taxon>Tracheophyta</taxon>
        <taxon>Spermatophyta</taxon>
        <taxon>Magnoliopsida</taxon>
        <taxon>eudicotyledons</taxon>
        <taxon>Gunneridae</taxon>
        <taxon>Pentapetalae</taxon>
        <taxon>rosids</taxon>
        <taxon>fabids</taxon>
        <taxon>Malpighiales</taxon>
        <taxon>Salicaceae</taxon>
        <taxon>Saliceae</taxon>
        <taxon>Populus</taxon>
    </lineage>
</organism>
<dbReference type="EMBL" id="RCHU01000137">
    <property type="protein sequence ID" value="TKS13554.1"/>
    <property type="molecule type" value="Genomic_DNA"/>
</dbReference>
<dbReference type="SUPFAM" id="SSF56219">
    <property type="entry name" value="DNase I-like"/>
    <property type="match status" value="1"/>
</dbReference>
<name>A0A4U5QRJ1_POPAL</name>
<comment type="caution">
    <text evidence="1">The sequence shown here is derived from an EMBL/GenBank/DDBJ whole genome shotgun (WGS) entry which is preliminary data.</text>
</comment>
<dbReference type="AlphaFoldDB" id="A0A4U5QRJ1"/>
<dbReference type="STRING" id="43335.A0A4U5QRJ1"/>
<evidence type="ECO:0000313" key="1">
    <source>
        <dbReference type="EMBL" id="TKS13554.1"/>
    </source>
</evidence>
<dbReference type="Gene3D" id="3.60.10.10">
    <property type="entry name" value="Endonuclease/exonuclease/phosphatase"/>
    <property type="match status" value="1"/>
</dbReference>
<dbReference type="InterPro" id="IPR036691">
    <property type="entry name" value="Endo/exonu/phosph_ase_sf"/>
</dbReference>
<dbReference type="PANTHER" id="PTHR35218">
    <property type="entry name" value="RNASE H DOMAIN-CONTAINING PROTEIN"/>
    <property type="match status" value="1"/>
</dbReference>
<accession>A0A4U5QRJ1</accession>
<protein>
    <recommendedName>
        <fullName evidence="2">Endonuclease/exonuclease/phosphatase domain-containing protein</fullName>
    </recommendedName>
</protein>
<proteinExistence type="predicted"/>
<evidence type="ECO:0008006" key="2">
    <source>
        <dbReference type="Google" id="ProtNLM"/>
    </source>
</evidence>